<sequence length="693" mass="80204">MYHILKLSVTEKFTRYLDTTEITNYTLLESLLPSVITPITTNSRSDIHLSLEELDSYGLPWQQNKQTISILIRYETMETLKLQLKSISNQFNFSAQSIHIICTTTQDKSSIEQQMDSQYKVSINTNSNWIDHIEQETDFYVVLDRQVIPGNSYFNLILRLLNTNLFHHTLIGTEHSGNTCLQESQQVPELEDVFVLRPSWFLEIKKRDTLDISRTLYQTINVPSIVLPTTSKLILKGNTRKTCTSLKTGGTLIYTKSDLLDEMICKSTDKDLQVVSLDKIKLSCHHHHHIMVHHVANKLELDRLVNKVLPRVIIYEDNFENIHTNATQIALPTQDIPFVTSWITDLTVDTLEIVTIGGKRPYKVKQLFNQLNRAHYLGDRVDLSIVMDEKSDVQTINFVNKFIWKHGIKNIRHRIQKVHPMQTYSEAWYPGHDDEYAVMLDDRIELSSQFYIWLKYNVLKYGYQQQTSHIFGVSVYSPRIIDTDPSGRKLIDIQDKPYLMQAPTSFGGALYFPKHWKEFHDYITARLTDQATVKRGSGNPHLFKDSLLTVAKSNKWSSSWRKYFDEMIYMRGYVMVYPNQSYSTLNSITHDKLSKKKQDDYSIADKLYHVPLSNQVSELPDIDSLDVLDLHAKLTNTSLLVQRGHQLQSKFSACKPIIQHQHDPSDMLCPFNQLVQVPIGQKSVPTKTVQLFV</sequence>
<accession>A0A8H7SPS2</accession>
<gene>
    <name evidence="1" type="ORF">INT48_004914</name>
</gene>
<dbReference type="EMBL" id="JAEPRE010000096">
    <property type="protein sequence ID" value="KAG2232901.1"/>
    <property type="molecule type" value="Genomic_DNA"/>
</dbReference>
<keyword evidence="2" id="KW-1185">Reference proteome</keyword>
<dbReference type="PANTHER" id="PTHR33604">
    <property type="entry name" value="OSJNBA0004B13.7 PROTEIN"/>
    <property type="match status" value="1"/>
</dbReference>
<evidence type="ECO:0000313" key="2">
    <source>
        <dbReference type="Proteomes" id="UP000613177"/>
    </source>
</evidence>
<protein>
    <submittedName>
        <fullName evidence="1">Uncharacterized protein</fullName>
    </submittedName>
</protein>
<dbReference type="AlphaFoldDB" id="A0A8H7SPS2"/>
<organism evidence="1 2">
    <name type="scientific">Thamnidium elegans</name>
    <dbReference type="NCBI Taxonomy" id="101142"/>
    <lineage>
        <taxon>Eukaryota</taxon>
        <taxon>Fungi</taxon>
        <taxon>Fungi incertae sedis</taxon>
        <taxon>Mucoromycota</taxon>
        <taxon>Mucoromycotina</taxon>
        <taxon>Mucoromycetes</taxon>
        <taxon>Mucorales</taxon>
        <taxon>Mucorineae</taxon>
        <taxon>Mucoraceae</taxon>
        <taxon>Thamnidium</taxon>
    </lineage>
</organism>
<dbReference type="Proteomes" id="UP000613177">
    <property type="component" value="Unassembled WGS sequence"/>
</dbReference>
<name>A0A8H7SPS2_9FUNG</name>
<comment type="caution">
    <text evidence="1">The sequence shown here is derived from an EMBL/GenBank/DDBJ whole genome shotgun (WGS) entry which is preliminary data.</text>
</comment>
<evidence type="ECO:0000313" key="1">
    <source>
        <dbReference type="EMBL" id="KAG2232901.1"/>
    </source>
</evidence>
<proteinExistence type="predicted"/>
<reference evidence="1" key="1">
    <citation type="submission" date="2021-01" db="EMBL/GenBank/DDBJ databases">
        <title>Metabolic potential, ecology and presence of endohyphal bacteria is reflected in genomic diversity of Mucoromycotina.</title>
        <authorList>
            <person name="Muszewska A."/>
            <person name="Okrasinska A."/>
            <person name="Steczkiewicz K."/>
            <person name="Drgas O."/>
            <person name="Orlowska M."/>
            <person name="Perlinska-Lenart U."/>
            <person name="Aleksandrzak-Piekarczyk T."/>
            <person name="Szatraj K."/>
            <person name="Zielenkiewicz U."/>
            <person name="Pilsyk S."/>
            <person name="Malc E."/>
            <person name="Mieczkowski P."/>
            <person name="Kruszewska J.S."/>
            <person name="Biernat P."/>
            <person name="Pawlowska J."/>
        </authorList>
    </citation>
    <scope>NUCLEOTIDE SEQUENCE</scope>
    <source>
        <strain evidence="1">WA0000018081</strain>
    </source>
</reference>
<dbReference type="PANTHER" id="PTHR33604:SF3">
    <property type="entry name" value="OSJNBA0004B13.7 PROTEIN"/>
    <property type="match status" value="1"/>
</dbReference>